<dbReference type="PANTHER" id="PTHR37610">
    <property type="entry name" value="CCHC-TYPE DOMAIN-CONTAINING PROTEIN"/>
    <property type="match status" value="1"/>
</dbReference>
<dbReference type="GO" id="GO:0003676">
    <property type="term" value="F:nucleic acid binding"/>
    <property type="evidence" value="ECO:0007669"/>
    <property type="project" value="InterPro"/>
</dbReference>
<dbReference type="GO" id="GO:0016301">
    <property type="term" value="F:kinase activity"/>
    <property type="evidence" value="ECO:0007669"/>
    <property type="project" value="UniProtKB-KW"/>
</dbReference>
<keyword evidence="3" id="KW-1185">Reference proteome</keyword>
<feature type="compositionally biased region" description="Basic and acidic residues" evidence="1">
    <location>
        <begin position="220"/>
        <end position="233"/>
    </location>
</feature>
<evidence type="ECO:0000256" key="1">
    <source>
        <dbReference type="SAM" id="MobiDB-lite"/>
    </source>
</evidence>
<protein>
    <submittedName>
        <fullName evidence="2">Cysteine-rich RLK (RECEPTOR-like protein kinase) 8</fullName>
    </submittedName>
</protein>
<keyword evidence="2" id="KW-0418">Kinase</keyword>
<feature type="compositionally biased region" description="Polar residues" evidence="1">
    <location>
        <begin position="277"/>
        <end position="288"/>
    </location>
</feature>
<evidence type="ECO:0000313" key="2">
    <source>
        <dbReference type="EMBL" id="KAJ4761132.1"/>
    </source>
</evidence>
<keyword evidence="2" id="KW-0808">Transferase</keyword>
<feature type="compositionally biased region" description="Polar residues" evidence="1">
    <location>
        <begin position="308"/>
        <end position="318"/>
    </location>
</feature>
<sequence length="336" mass="37887">MSQTTQQFEKWLKVPVNLSNSNWEQWSVFVQTGLEAIEKAKYLTDNAPEKPEDEVKKWKIEDSTIRMILWNAMEPEILSMVHTFKSTKGMWDHLQATYSGKASMAHTYAVSQAYARCEQGDSSLTEYFASFKKLSDKMRELFPYCPDRTTYEKLWDQLDTLTFLGGMSSKYSTARPILLGQTTAPILATTYHLLRDMFPSESSVPTQQVENSALVAGSFKGKDTRQPSGKEGKGYGGPSNHSNKNVQCHYCKEWGHMKWDCPKRPKGSPRPPPRAQVATTDQVPGGQTKSEEDATLIQRLEQLGFSRASMTSQPQTPRATLAHSGVGDEQVDWHCI</sequence>
<reference evidence="2" key="1">
    <citation type="submission" date="2022-08" db="EMBL/GenBank/DDBJ databases">
        <authorList>
            <person name="Marques A."/>
        </authorList>
    </citation>
    <scope>NUCLEOTIDE SEQUENCE</scope>
    <source>
        <strain evidence="2">RhyPub2mFocal</strain>
        <tissue evidence="2">Leaves</tissue>
    </source>
</reference>
<dbReference type="Pfam" id="PF14223">
    <property type="entry name" value="Retrotran_gag_2"/>
    <property type="match status" value="1"/>
</dbReference>
<dbReference type="Gene3D" id="4.10.60.10">
    <property type="entry name" value="Zinc finger, CCHC-type"/>
    <property type="match status" value="1"/>
</dbReference>
<dbReference type="AlphaFoldDB" id="A0AAV8D3Z3"/>
<name>A0AAV8D3Z3_9POAL</name>
<dbReference type="EMBL" id="JAMFTS010000004">
    <property type="protein sequence ID" value="KAJ4761132.1"/>
    <property type="molecule type" value="Genomic_DNA"/>
</dbReference>
<dbReference type="PANTHER" id="PTHR37610:SF40">
    <property type="entry name" value="OS01G0909600 PROTEIN"/>
    <property type="match status" value="1"/>
</dbReference>
<feature type="region of interest" description="Disordered" evidence="1">
    <location>
        <begin position="262"/>
        <end position="291"/>
    </location>
</feature>
<accession>A0AAV8D3Z3</accession>
<dbReference type="Proteomes" id="UP001140206">
    <property type="component" value="Chromosome 4"/>
</dbReference>
<feature type="region of interest" description="Disordered" evidence="1">
    <location>
        <begin position="215"/>
        <end position="242"/>
    </location>
</feature>
<proteinExistence type="predicted"/>
<dbReference type="InterPro" id="IPR036875">
    <property type="entry name" value="Znf_CCHC_sf"/>
</dbReference>
<dbReference type="GO" id="GO:0008270">
    <property type="term" value="F:zinc ion binding"/>
    <property type="evidence" value="ECO:0007669"/>
    <property type="project" value="InterPro"/>
</dbReference>
<gene>
    <name evidence="2" type="ORF">LUZ62_071507</name>
</gene>
<comment type="caution">
    <text evidence="2">The sequence shown here is derived from an EMBL/GenBank/DDBJ whole genome shotgun (WGS) entry which is preliminary data.</text>
</comment>
<dbReference type="SUPFAM" id="SSF57756">
    <property type="entry name" value="Retrovirus zinc finger-like domains"/>
    <property type="match status" value="1"/>
</dbReference>
<organism evidence="2 3">
    <name type="scientific">Rhynchospora pubera</name>
    <dbReference type="NCBI Taxonomy" id="906938"/>
    <lineage>
        <taxon>Eukaryota</taxon>
        <taxon>Viridiplantae</taxon>
        <taxon>Streptophyta</taxon>
        <taxon>Embryophyta</taxon>
        <taxon>Tracheophyta</taxon>
        <taxon>Spermatophyta</taxon>
        <taxon>Magnoliopsida</taxon>
        <taxon>Liliopsida</taxon>
        <taxon>Poales</taxon>
        <taxon>Cyperaceae</taxon>
        <taxon>Cyperoideae</taxon>
        <taxon>Rhynchosporeae</taxon>
        <taxon>Rhynchospora</taxon>
    </lineage>
</organism>
<evidence type="ECO:0000313" key="3">
    <source>
        <dbReference type="Proteomes" id="UP001140206"/>
    </source>
</evidence>
<feature type="region of interest" description="Disordered" evidence="1">
    <location>
        <begin position="307"/>
        <end position="327"/>
    </location>
</feature>